<accession>A0AAD5Q376</accession>
<dbReference type="PANTHER" id="PTHR31270:SF1">
    <property type="entry name" value="GLUTAMINYL-PEPTIDE CYCLOTRANSFERASE"/>
    <property type="match status" value="1"/>
</dbReference>
<dbReference type="Proteomes" id="UP001209570">
    <property type="component" value="Unassembled WGS sequence"/>
</dbReference>
<dbReference type="GO" id="GO:0016603">
    <property type="term" value="F:glutaminyl-peptide cyclotransferase activity"/>
    <property type="evidence" value="ECO:0007669"/>
    <property type="project" value="InterPro"/>
</dbReference>
<dbReference type="Pfam" id="PF05096">
    <property type="entry name" value="Glu_cyclase_2"/>
    <property type="match status" value="1"/>
</dbReference>
<proteinExistence type="predicted"/>
<reference evidence="1" key="1">
    <citation type="submission" date="2021-12" db="EMBL/GenBank/DDBJ databases">
        <title>Prjna785345.</title>
        <authorList>
            <person name="Rujirawat T."/>
            <person name="Krajaejun T."/>
        </authorList>
    </citation>
    <scope>NUCLEOTIDE SEQUENCE</scope>
    <source>
        <strain evidence="1">Pi057C3</strain>
    </source>
</reference>
<gene>
    <name evidence="1" type="ORF">P43SY_010386</name>
</gene>
<evidence type="ECO:0000313" key="1">
    <source>
        <dbReference type="EMBL" id="KAJ0391264.1"/>
    </source>
</evidence>
<dbReference type="EMBL" id="JAKCXM010001171">
    <property type="protein sequence ID" value="KAJ0391264.1"/>
    <property type="molecule type" value="Genomic_DNA"/>
</dbReference>
<dbReference type="PANTHER" id="PTHR31270">
    <property type="entry name" value="GLUTAMINYL-PEPTIDE CYCLOTRANSFERASE"/>
    <property type="match status" value="1"/>
</dbReference>
<comment type="caution">
    <text evidence="1">The sequence shown here is derived from an EMBL/GenBank/DDBJ whole genome shotgun (WGS) entry which is preliminary data.</text>
</comment>
<evidence type="ECO:0000313" key="2">
    <source>
        <dbReference type="Proteomes" id="UP001209570"/>
    </source>
</evidence>
<name>A0AAD5Q376_PYTIN</name>
<dbReference type="AlphaFoldDB" id="A0AAD5Q376"/>
<evidence type="ECO:0008006" key="3">
    <source>
        <dbReference type="Google" id="ProtNLM"/>
    </source>
</evidence>
<sequence>MLANVWFTNDVLRIDARTGAVLETIDLTWMARMVPNVEWLSNPQLRNDAVMNGIAFDPQTRHVFLTGKLWDSMFEVSFSSLARREKREERDG</sequence>
<dbReference type="InterPro" id="IPR007788">
    <property type="entry name" value="QCT"/>
</dbReference>
<organism evidence="1 2">
    <name type="scientific">Pythium insidiosum</name>
    <name type="common">Pythiosis disease agent</name>
    <dbReference type="NCBI Taxonomy" id="114742"/>
    <lineage>
        <taxon>Eukaryota</taxon>
        <taxon>Sar</taxon>
        <taxon>Stramenopiles</taxon>
        <taxon>Oomycota</taxon>
        <taxon>Peronosporomycetes</taxon>
        <taxon>Pythiales</taxon>
        <taxon>Pythiaceae</taxon>
        <taxon>Pythium</taxon>
    </lineage>
</organism>
<protein>
    <recommendedName>
        <fullName evidence="3">Glutamine cyclotransferase</fullName>
    </recommendedName>
</protein>
<keyword evidence="2" id="KW-1185">Reference proteome</keyword>